<name>A0A382EVU9_9ZZZZ</name>
<dbReference type="EMBL" id="UINC01046454">
    <property type="protein sequence ID" value="SVB54499.1"/>
    <property type="molecule type" value="Genomic_DNA"/>
</dbReference>
<evidence type="ECO:0000313" key="1">
    <source>
        <dbReference type="EMBL" id="SVB54499.1"/>
    </source>
</evidence>
<reference evidence="1" key="1">
    <citation type="submission" date="2018-05" db="EMBL/GenBank/DDBJ databases">
        <authorList>
            <person name="Lanie J.A."/>
            <person name="Ng W.-L."/>
            <person name="Kazmierczak K.M."/>
            <person name="Andrzejewski T.M."/>
            <person name="Davidsen T.M."/>
            <person name="Wayne K.J."/>
            <person name="Tettelin H."/>
            <person name="Glass J.I."/>
            <person name="Rusch D."/>
            <person name="Podicherti R."/>
            <person name="Tsui H.-C.T."/>
            <person name="Winkler M.E."/>
        </authorList>
    </citation>
    <scope>NUCLEOTIDE SEQUENCE</scope>
</reference>
<sequence>MTEEQRAVMCGPRIRHGRRVKPITADKDRTA</sequence>
<proteinExistence type="predicted"/>
<organism evidence="1">
    <name type="scientific">marine metagenome</name>
    <dbReference type="NCBI Taxonomy" id="408172"/>
    <lineage>
        <taxon>unclassified sequences</taxon>
        <taxon>metagenomes</taxon>
        <taxon>ecological metagenomes</taxon>
    </lineage>
</organism>
<protein>
    <submittedName>
        <fullName evidence="1">Uncharacterized protein</fullName>
    </submittedName>
</protein>
<accession>A0A382EVU9</accession>
<gene>
    <name evidence="1" type="ORF">METZ01_LOCUS207353</name>
</gene>
<feature type="non-terminal residue" evidence="1">
    <location>
        <position position="31"/>
    </location>
</feature>
<dbReference type="AlphaFoldDB" id="A0A382EVU9"/>